<reference evidence="1 2" key="1">
    <citation type="submission" date="2014-04" db="EMBL/GenBank/DDBJ databases">
        <authorList>
            <consortium name="DOE Joint Genome Institute"/>
            <person name="Kuo A."/>
            <person name="Kohler A."/>
            <person name="Nagy L.G."/>
            <person name="Floudas D."/>
            <person name="Copeland A."/>
            <person name="Barry K.W."/>
            <person name="Cichocki N."/>
            <person name="Veneault-Fourrey C."/>
            <person name="LaButti K."/>
            <person name="Lindquist E.A."/>
            <person name="Lipzen A."/>
            <person name="Lundell T."/>
            <person name="Morin E."/>
            <person name="Murat C."/>
            <person name="Sun H."/>
            <person name="Tunlid A."/>
            <person name="Henrissat B."/>
            <person name="Grigoriev I.V."/>
            <person name="Hibbett D.S."/>
            <person name="Martin F."/>
            <person name="Nordberg H.P."/>
            <person name="Cantor M.N."/>
            <person name="Hua S.X."/>
        </authorList>
    </citation>
    <scope>NUCLEOTIDE SEQUENCE [LARGE SCALE GENOMIC DNA]</scope>
    <source>
        <strain evidence="1 2">Foug A</strain>
    </source>
</reference>
<gene>
    <name evidence="1" type="ORF">SCLCIDRAFT_203710</name>
</gene>
<dbReference type="InParanoid" id="A0A0C2ZW99"/>
<keyword evidence="2" id="KW-1185">Reference proteome</keyword>
<dbReference type="EMBL" id="KN822110">
    <property type="protein sequence ID" value="KIM56752.1"/>
    <property type="molecule type" value="Genomic_DNA"/>
</dbReference>
<proteinExistence type="predicted"/>
<sequence>MVKVPEEGTKEKHSIYDISDDGGKTKCKTKTCWNEDVIPQNIRVTRRRRPSSPKCSMFTPFSTLVYLYTVFIDSAGYRSPMAKSTLPTDSQISPTS</sequence>
<dbReference type="AlphaFoldDB" id="A0A0C2ZW99"/>
<dbReference type="Proteomes" id="UP000053989">
    <property type="component" value="Unassembled WGS sequence"/>
</dbReference>
<protein>
    <submittedName>
        <fullName evidence="1">Uncharacterized protein</fullName>
    </submittedName>
</protein>
<dbReference type="HOGENOM" id="CLU_2360966_0_0_1"/>
<evidence type="ECO:0000313" key="1">
    <source>
        <dbReference type="EMBL" id="KIM56752.1"/>
    </source>
</evidence>
<organism evidence="1 2">
    <name type="scientific">Scleroderma citrinum Foug A</name>
    <dbReference type="NCBI Taxonomy" id="1036808"/>
    <lineage>
        <taxon>Eukaryota</taxon>
        <taxon>Fungi</taxon>
        <taxon>Dikarya</taxon>
        <taxon>Basidiomycota</taxon>
        <taxon>Agaricomycotina</taxon>
        <taxon>Agaricomycetes</taxon>
        <taxon>Agaricomycetidae</taxon>
        <taxon>Boletales</taxon>
        <taxon>Sclerodermatineae</taxon>
        <taxon>Sclerodermataceae</taxon>
        <taxon>Scleroderma</taxon>
    </lineage>
</organism>
<accession>A0A0C2ZW99</accession>
<reference evidence="2" key="2">
    <citation type="submission" date="2015-01" db="EMBL/GenBank/DDBJ databases">
        <title>Evolutionary Origins and Diversification of the Mycorrhizal Mutualists.</title>
        <authorList>
            <consortium name="DOE Joint Genome Institute"/>
            <consortium name="Mycorrhizal Genomics Consortium"/>
            <person name="Kohler A."/>
            <person name="Kuo A."/>
            <person name="Nagy L.G."/>
            <person name="Floudas D."/>
            <person name="Copeland A."/>
            <person name="Barry K.W."/>
            <person name="Cichocki N."/>
            <person name="Veneault-Fourrey C."/>
            <person name="LaButti K."/>
            <person name="Lindquist E.A."/>
            <person name="Lipzen A."/>
            <person name="Lundell T."/>
            <person name="Morin E."/>
            <person name="Murat C."/>
            <person name="Riley R."/>
            <person name="Ohm R."/>
            <person name="Sun H."/>
            <person name="Tunlid A."/>
            <person name="Henrissat B."/>
            <person name="Grigoriev I.V."/>
            <person name="Hibbett D.S."/>
            <person name="Martin F."/>
        </authorList>
    </citation>
    <scope>NUCLEOTIDE SEQUENCE [LARGE SCALE GENOMIC DNA]</scope>
    <source>
        <strain evidence="2">Foug A</strain>
    </source>
</reference>
<name>A0A0C2ZW99_9AGAM</name>
<evidence type="ECO:0000313" key="2">
    <source>
        <dbReference type="Proteomes" id="UP000053989"/>
    </source>
</evidence>